<dbReference type="EMBL" id="HBUF01355766">
    <property type="protein sequence ID" value="CAG6717356.1"/>
    <property type="molecule type" value="Transcribed_RNA"/>
</dbReference>
<dbReference type="AlphaFoldDB" id="A0A8D8V4S1"/>
<reference evidence="2" key="1">
    <citation type="submission" date="2021-05" db="EMBL/GenBank/DDBJ databases">
        <authorList>
            <person name="Alioto T."/>
            <person name="Alioto T."/>
            <person name="Gomez Garrido J."/>
        </authorList>
    </citation>
    <scope>NUCLEOTIDE SEQUENCE</scope>
</reference>
<proteinExistence type="predicted"/>
<keyword evidence="1" id="KW-0732">Signal</keyword>
<protein>
    <submittedName>
        <fullName evidence="2">Uncharacterized protein</fullName>
    </submittedName>
</protein>
<name>A0A8D8V4S1_9HEMI</name>
<evidence type="ECO:0000256" key="1">
    <source>
        <dbReference type="SAM" id="SignalP"/>
    </source>
</evidence>
<feature type="chain" id="PRO_5036262269" evidence="1">
    <location>
        <begin position="22"/>
        <end position="123"/>
    </location>
</feature>
<dbReference type="EMBL" id="HBUF01355765">
    <property type="protein sequence ID" value="CAG6717354.1"/>
    <property type="molecule type" value="Transcribed_RNA"/>
</dbReference>
<feature type="signal peptide" evidence="1">
    <location>
        <begin position="1"/>
        <end position="21"/>
    </location>
</feature>
<evidence type="ECO:0000313" key="2">
    <source>
        <dbReference type="EMBL" id="CAG6717354.1"/>
    </source>
</evidence>
<organism evidence="2">
    <name type="scientific">Cacopsylla melanoneura</name>
    <dbReference type="NCBI Taxonomy" id="428564"/>
    <lineage>
        <taxon>Eukaryota</taxon>
        <taxon>Metazoa</taxon>
        <taxon>Ecdysozoa</taxon>
        <taxon>Arthropoda</taxon>
        <taxon>Hexapoda</taxon>
        <taxon>Insecta</taxon>
        <taxon>Pterygota</taxon>
        <taxon>Neoptera</taxon>
        <taxon>Paraneoptera</taxon>
        <taxon>Hemiptera</taxon>
        <taxon>Sternorrhyncha</taxon>
        <taxon>Psylloidea</taxon>
        <taxon>Psyllidae</taxon>
        <taxon>Psyllinae</taxon>
        <taxon>Cacopsylla</taxon>
    </lineage>
</organism>
<accession>A0A8D8V4S1</accession>
<sequence length="123" mass="13771">MHPHVPFITFFSVCILSVCRSVCLSLSSPLSLPLSSPSPLSLSPSPFLSFFLSLSVPPPLSVLLKGRYALMRAICIKREQMCSKLLSKCAPLVLEQRNMDFSEWSSHSFKGQYFDENTNMNIL</sequence>